<proteinExistence type="inferred from homology"/>
<reference evidence="23 24" key="1">
    <citation type="journal article" date="2014" name="PLoS ONE">
        <title>Physiological and genomic features of a novel sulfur-oxidizing gammaproteobacterium belonging to a previously uncultivated symbiotic lineage isolated from a hydrothermal vent.</title>
        <authorList>
            <person name="Nunoura T."/>
            <person name="Takaki Y."/>
            <person name="Kazama H."/>
            <person name="Kakuta J."/>
            <person name="Shimamura S."/>
            <person name="Makita H."/>
            <person name="Hirai M."/>
            <person name="Miyazaki M."/>
            <person name="Takai K."/>
        </authorList>
    </citation>
    <scope>NUCLEOTIDE SEQUENCE [LARGE SCALE GENOMIC DNA]</scope>
    <source>
        <strain evidence="23 24">Hiromi1</strain>
    </source>
</reference>
<dbReference type="PROSITE" id="PS51296">
    <property type="entry name" value="RIESKE"/>
    <property type="match status" value="1"/>
</dbReference>
<comment type="similarity">
    <text evidence="3">Belongs to the Rieske iron-sulfur protein family.</text>
</comment>
<evidence type="ECO:0000256" key="5">
    <source>
        <dbReference type="ARBA" id="ARBA00012951"/>
    </source>
</evidence>
<dbReference type="InterPro" id="IPR006311">
    <property type="entry name" value="TAT_signal"/>
</dbReference>
<comment type="miscellaneous">
    <text evidence="20">The Rieske protein is a high potential 2Fe-2S protein.</text>
</comment>
<keyword evidence="16" id="KW-0411">Iron-sulfur</keyword>
<keyword evidence="13 20" id="KW-0249">Electron transport</keyword>
<evidence type="ECO:0000256" key="1">
    <source>
        <dbReference type="ARBA" id="ARBA00002444"/>
    </source>
</evidence>
<dbReference type="OrthoDB" id="9767869at2"/>
<dbReference type="Pfam" id="PF10399">
    <property type="entry name" value="UCR_Fe-S_N"/>
    <property type="match status" value="1"/>
</dbReference>
<comment type="subcellular location">
    <subcellularLocation>
        <location evidence="2">Cell membrane</location>
        <topology evidence="2">Single-pass membrane protein</topology>
    </subcellularLocation>
</comment>
<protein>
    <recommendedName>
        <fullName evidence="6 20">Ubiquinol-cytochrome c reductase iron-sulfur subunit</fullName>
        <ecNumber evidence="5 20">7.1.1.8</ecNumber>
    </recommendedName>
</protein>
<keyword evidence="18" id="KW-1015">Disulfide bond</keyword>
<comment type="subunit">
    <text evidence="4 21">The main subunits of complex b-c1 are: cytochrome b, cytochrome c1 and the Rieske protein.</text>
</comment>
<dbReference type="Pfam" id="PF00355">
    <property type="entry name" value="Rieske"/>
    <property type="match status" value="1"/>
</dbReference>
<keyword evidence="8" id="KW-1003">Cell membrane</keyword>
<keyword evidence="15" id="KW-0408">Iron</keyword>
<keyword evidence="11" id="KW-0479">Metal-binding</keyword>
<feature type="transmembrane region" description="Helical" evidence="20">
    <location>
        <begin position="12"/>
        <end position="37"/>
    </location>
</feature>
<evidence type="ECO:0000256" key="2">
    <source>
        <dbReference type="ARBA" id="ARBA00004162"/>
    </source>
</evidence>
<evidence type="ECO:0000256" key="11">
    <source>
        <dbReference type="ARBA" id="ARBA00022723"/>
    </source>
</evidence>
<evidence type="ECO:0000256" key="9">
    <source>
        <dbReference type="ARBA" id="ARBA00022692"/>
    </source>
</evidence>
<dbReference type="NCBIfam" id="TIGR01416">
    <property type="entry name" value="Rieske_proteo"/>
    <property type="match status" value="1"/>
</dbReference>
<dbReference type="PROSITE" id="PS51318">
    <property type="entry name" value="TAT"/>
    <property type="match status" value="1"/>
</dbReference>
<gene>
    <name evidence="23" type="ORF">TBH_C0454</name>
</gene>
<name>A0A7U6GGV6_9GAMM</name>
<evidence type="ECO:0000256" key="3">
    <source>
        <dbReference type="ARBA" id="ARBA00010651"/>
    </source>
</evidence>
<dbReference type="InterPro" id="IPR019470">
    <property type="entry name" value="Ubiq_cytC_Rdtase_Fe-S_su_TAT"/>
</dbReference>
<organism evidence="23 24">
    <name type="scientific">Thiolapillus brandeum</name>
    <dbReference type="NCBI Taxonomy" id="1076588"/>
    <lineage>
        <taxon>Bacteria</taxon>
        <taxon>Pseudomonadati</taxon>
        <taxon>Pseudomonadota</taxon>
        <taxon>Gammaproteobacteria</taxon>
        <taxon>Chromatiales</taxon>
        <taxon>Sedimenticolaceae</taxon>
        <taxon>Thiolapillus</taxon>
    </lineage>
</organism>
<evidence type="ECO:0000256" key="20">
    <source>
        <dbReference type="RuleBase" id="RU004494"/>
    </source>
</evidence>
<dbReference type="Proteomes" id="UP000031631">
    <property type="component" value="Chromosome"/>
</dbReference>
<evidence type="ECO:0000256" key="19">
    <source>
        <dbReference type="ARBA" id="ARBA00029351"/>
    </source>
</evidence>
<dbReference type="GO" id="GO:0046872">
    <property type="term" value="F:metal ion binding"/>
    <property type="evidence" value="ECO:0007669"/>
    <property type="project" value="UniProtKB-KW"/>
</dbReference>
<feature type="domain" description="Rieske" evidence="22">
    <location>
        <begin position="90"/>
        <end position="189"/>
    </location>
</feature>
<dbReference type="PANTHER" id="PTHR10134">
    <property type="entry name" value="CYTOCHROME B-C1 COMPLEX SUBUNIT RIESKE, MITOCHONDRIAL"/>
    <property type="match status" value="1"/>
</dbReference>
<evidence type="ECO:0000256" key="4">
    <source>
        <dbReference type="ARBA" id="ARBA00011649"/>
    </source>
</evidence>
<dbReference type="Gene3D" id="1.20.5.510">
    <property type="entry name" value="Single helix bin"/>
    <property type="match status" value="1"/>
</dbReference>
<dbReference type="CDD" id="cd03470">
    <property type="entry name" value="Rieske_cytochrome_bc1"/>
    <property type="match status" value="1"/>
</dbReference>
<dbReference type="RefSeq" id="WP_041065042.1">
    <property type="nucleotide sequence ID" value="NZ_AP012273.1"/>
</dbReference>
<keyword evidence="14 20" id="KW-1133">Transmembrane helix</keyword>
<keyword evidence="23" id="KW-0560">Oxidoreductase</keyword>
<dbReference type="GO" id="GO:0005886">
    <property type="term" value="C:plasma membrane"/>
    <property type="evidence" value="ECO:0007669"/>
    <property type="project" value="UniProtKB-SubCell"/>
</dbReference>
<dbReference type="InterPro" id="IPR017941">
    <property type="entry name" value="Rieske_2Fe-2S"/>
</dbReference>
<keyword evidence="7 20" id="KW-0813">Transport</keyword>
<evidence type="ECO:0000256" key="21">
    <source>
        <dbReference type="RuleBase" id="RU004497"/>
    </source>
</evidence>
<dbReference type="InterPro" id="IPR006317">
    <property type="entry name" value="Ubiquinol_cyt_c_Rdtase_Fe-S-su"/>
</dbReference>
<dbReference type="KEGG" id="tbn:TBH_C0454"/>
<keyword evidence="9 20" id="KW-0812">Transmembrane</keyword>
<dbReference type="AlphaFoldDB" id="A0A7U6GGV6"/>
<dbReference type="InterPro" id="IPR036922">
    <property type="entry name" value="Rieske_2Fe-2S_sf"/>
</dbReference>
<dbReference type="GO" id="GO:0008121">
    <property type="term" value="F:quinol-cytochrome-c reductase activity"/>
    <property type="evidence" value="ECO:0007669"/>
    <property type="project" value="UniProtKB-EC"/>
</dbReference>
<keyword evidence="24" id="KW-1185">Reference proteome</keyword>
<comment type="catalytic activity">
    <reaction evidence="19 20">
        <text>a quinol + 2 Fe(III)-[cytochrome c](out) = a quinone + 2 Fe(II)-[cytochrome c](out) + 2 H(+)(out)</text>
        <dbReference type="Rhea" id="RHEA:11484"/>
        <dbReference type="Rhea" id="RHEA-COMP:10350"/>
        <dbReference type="Rhea" id="RHEA-COMP:14399"/>
        <dbReference type="ChEBI" id="CHEBI:15378"/>
        <dbReference type="ChEBI" id="CHEBI:24646"/>
        <dbReference type="ChEBI" id="CHEBI:29033"/>
        <dbReference type="ChEBI" id="CHEBI:29034"/>
        <dbReference type="ChEBI" id="CHEBI:132124"/>
        <dbReference type="EC" id="7.1.1.8"/>
    </reaction>
</comment>
<dbReference type="GO" id="GO:0016491">
    <property type="term" value="F:oxidoreductase activity"/>
    <property type="evidence" value="ECO:0007669"/>
    <property type="project" value="UniProtKB-KW"/>
</dbReference>
<evidence type="ECO:0000259" key="22">
    <source>
        <dbReference type="PROSITE" id="PS51296"/>
    </source>
</evidence>
<keyword evidence="12" id="KW-1278">Translocase</keyword>
<evidence type="ECO:0000256" key="10">
    <source>
        <dbReference type="ARBA" id="ARBA00022714"/>
    </source>
</evidence>
<evidence type="ECO:0000256" key="12">
    <source>
        <dbReference type="ARBA" id="ARBA00022967"/>
    </source>
</evidence>
<evidence type="ECO:0000256" key="15">
    <source>
        <dbReference type="ARBA" id="ARBA00023004"/>
    </source>
</evidence>
<dbReference type="InterPro" id="IPR005805">
    <property type="entry name" value="Rieske_Fe-S_prot_C"/>
</dbReference>
<evidence type="ECO:0000256" key="14">
    <source>
        <dbReference type="ARBA" id="ARBA00022989"/>
    </source>
</evidence>
<dbReference type="GO" id="GO:0051537">
    <property type="term" value="F:2 iron, 2 sulfur cluster binding"/>
    <property type="evidence" value="ECO:0007669"/>
    <property type="project" value="UniProtKB-KW"/>
</dbReference>
<evidence type="ECO:0000256" key="13">
    <source>
        <dbReference type="ARBA" id="ARBA00022982"/>
    </source>
</evidence>
<dbReference type="InterPro" id="IPR014349">
    <property type="entry name" value="Rieske_Fe-S_prot"/>
</dbReference>
<accession>A0A7U6GGV6</accession>
<evidence type="ECO:0000256" key="16">
    <source>
        <dbReference type="ARBA" id="ARBA00023014"/>
    </source>
</evidence>
<evidence type="ECO:0000256" key="6">
    <source>
        <dbReference type="ARBA" id="ARBA00019816"/>
    </source>
</evidence>
<evidence type="ECO:0000256" key="18">
    <source>
        <dbReference type="ARBA" id="ARBA00023157"/>
    </source>
</evidence>
<dbReference type="Gene3D" id="2.102.10.10">
    <property type="entry name" value="Rieske [2Fe-2S] iron-sulphur domain"/>
    <property type="match status" value="1"/>
</dbReference>
<dbReference type="EC" id="7.1.1.8" evidence="5 20"/>
<evidence type="ECO:0000313" key="24">
    <source>
        <dbReference type="Proteomes" id="UP000031631"/>
    </source>
</evidence>
<dbReference type="EMBL" id="AP012273">
    <property type="protein sequence ID" value="BAO43399.1"/>
    <property type="molecule type" value="Genomic_DNA"/>
</dbReference>
<comment type="cofactor">
    <cofactor evidence="20">
        <name>[2Fe-2S] cluster</name>
        <dbReference type="ChEBI" id="CHEBI:190135"/>
    </cofactor>
    <text evidence="20">Binds 1 [2Fe-2S] cluster per subunit.</text>
</comment>
<keyword evidence="10" id="KW-0001">2Fe-2S</keyword>
<evidence type="ECO:0000256" key="8">
    <source>
        <dbReference type="ARBA" id="ARBA00022475"/>
    </source>
</evidence>
<keyword evidence="17 20" id="KW-0472">Membrane</keyword>
<evidence type="ECO:0000256" key="7">
    <source>
        <dbReference type="ARBA" id="ARBA00022448"/>
    </source>
</evidence>
<evidence type="ECO:0000313" key="23">
    <source>
        <dbReference type="EMBL" id="BAO43399.1"/>
    </source>
</evidence>
<evidence type="ECO:0000256" key="17">
    <source>
        <dbReference type="ARBA" id="ARBA00023136"/>
    </source>
</evidence>
<sequence length="198" mass="21533">MSSQGVDLKKRRMLITATAGIGAVGAGFALVPFISYWQPSARAKALGAPEEADISKIEPGALLRVKWRGKVCWIVRRTEETLKNLKENTDHLVDPDSEVPQQPEYCKNYHRSIKPEYLIAVGICTHLGCSPTYRPDIGPADLGADWMGGFFCPCHGSKFDLAARVYKGVPAPTNLVIPPHKYLSDTRVLIGADDGGAA</sequence>
<dbReference type="PRINTS" id="PR00162">
    <property type="entry name" value="RIESKE"/>
</dbReference>
<dbReference type="SUPFAM" id="SSF50022">
    <property type="entry name" value="ISP domain"/>
    <property type="match status" value="1"/>
</dbReference>
<comment type="function">
    <text evidence="1">Component of the ubiquinol-cytochrome c reductase complex (complex III or cytochrome b-c1 complex), which is a respiratory chain that generates an electrochemical potential coupled to ATP synthesis.</text>
</comment>